<comment type="caution">
    <text evidence="1">The sequence shown here is derived from an EMBL/GenBank/DDBJ whole genome shotgun (WGS) entry which is preliminary data.</text>
</comment>
<accession>A0A0F9NEZ6</accession>
<reference evidence="1" key="1">
    <citation type="journal article" date="2015" name="Nature">
        <title>Complex archaea that bridge the gap between prokaryotes and eukaryotes.</title>
        <authorList>
            <person name="Spang A."/>
            <person name="Saw J.H."/>
            <person name="Jorgensen S.L."/>
            <person name="Zaremba-Niedzwiedzka K."/>
            <person name="Martijn J."/>
            <person name="Lind A.E."/>
            <person name="van Eijk R."/>
            <person name="Schleper C."/>
            <person name="Guy L."/>
            <person name="Ettema T.J."/>
        </authorList>
    </citation>
    <scope>NUCLEOTIDE SEQUENCE</scope>
</reference>
<dbReference type="EMBL" id="LAZR01003605">
    <property type="protein sequence ID" value="KKN16539.1"/>
    <property type="molecule type" value="Genomic_DNA"/>
</dbReference>
<evidence type="ECO:0000313" key="1">
    <source>
        <dbReference type="EMBL" id="KKN16539.1"/>
    </source>
</evidence>
<organism evidence="1">
    <name type="scientific">marine sediment metagenome</name>
    <dbReference type="NCBI Taxonomy" id="412755"/>
    <lineage>
        <taxon>unclassified sequences</taxon>
        <taxon>metagenomes</taxon>
        <taxon>ecological metagenomes</taxon>
    </lineage>
</organism>
<dbReference type="AlphaFoldDB" id="A0A0F9NEZ6"/>
<gene>
    <name evidence="1" type="ORF">LCGC14_0974900</name>
</gene>
<name>A0A0F9NEZ6_9ZZZZ</name>
<sequence>MADPTRSEVLANIKTRLTVIHANHDYVDGKLEDSGDAAQIGNWLSAINHLINAVSVAYNSLDSFAYRYAAPEPEYMLWYYLKNFTIDVAELTAGMILTAWVEADKETRMFTVLTLDELRREAWNEPFTYFAIQPPPA</sequence>
<protein>
    <submittedName>
        <fullName evidence="1">Uncharacterized protein</fullName>
    </submittedName>
</protein>
<proteinExistence type="predicted"/>